<dbReference type="InterPro" id="IPR039420">
    <property type="entry name" value="WalR-like"/>
</dbReference>
<dbReference type="SUPFAM" id="SSF52172">
    <property type="entry name" value="CheY-like"/>
    <property type="match status" value="1"/>
</dbReference>
<keyword evidence="10" id="KW-1185">Reference proteome</keyword>
<dbReference type="PROSITE" id="PS51755">
    <property type="entry name" value="OMPR_PHOB"/>
    <property type="match status" value="1"/>
</dbReference>
<dbReference type="CDD" id="cd00383">
    <property type="entry name" value="trans_reg_C"/>
    <property type="match status" value="1"/>
</dbReference>
<evidence type="ECO:0000256" key="2">
    <source>
        <dbReference type="ARBA" id="ARBA00023015"/>
    </source>
</evidence>
<comment type="caution">
    <text evidence="9">The sequence shown here is derived from an EMBL/GenBank/DDBJ whole genome shotgun (WGS) entry which is preliminary data.</text>
</comment>
<dbReference type="Pfam" id="PF00072">
    <property type="entry name" value="Response_reg"/>
    <property type="match status" value="1"/>
</dbReference>
<dbReference type="InterPro" id="IPR001789">
    <property type="entry name" value="Sig_transdc_resp-reg_receiver"/>
</dbReference>
<evidence type="ECO:0000259" key="8">
    <source>
        <dbReference type="PROSITE" id="PS51755"/>
    </source>
</evidence>
<dbReference type="Proteomes" id="UP001589890">
    <property type="component" value="Unassembled WGS sequence"/>
</dbReference>
<dbReference type="SMART" id="SM00862">
    <property type="entry name" value="Trans_reg_C"/>
    <property type="match status" value="1"/>
</dbReference>
<accession>A0ABV6QEV7</accession>
<reference evidence="9 10" key="1">
    <citation type="submission" date="2024-09" db="EMBL/GenBank/DDBJ databases">
        <authorList>
            <person name="Sun Q."/>
            <person name="Mori K."/>
        </authorList>
    </citation>
    <scope>NUCLEOTIDE SEQUENCE [LARGE SCALE GENOMIC DNA]</scope>
    <source>
        <strain evidence="9 10">CGMCC 1.15906</strain>
    </source>
</reference>
<keyword evidence="1 5" id="KW-0597">Phosphoprotein</keyword>
<keyword evidence="4" id="KW-0804">Transcription</keyword>
<organism evidence="9 10">
    <name type="scientific">Kribbella deserti</name>
    <dbReference type="NCBI Taxonomy" id="1926257"/>
    <lineage>
        <taxon>Bacteria</taxon>
        <taxon>Bacillati</taxon>
        <taxon>Actinomycetota</taxon>
        <taxon>Actinomycetes</taxon>
        <taxon>Propionibacteriales</taxon>
        <taxon>Kribbellaceae</taxon>
        <taxon>Kribbella</taxon>
    </lineage>
</organism>
<dbReference type="Gene3D" id="3.40.50.2300">
    <property type="match status" value="1"/>
</dbReference>
<feature type="domain" description="OmpR/PhoB-type" evidence="8">
    <location>
        <begin position="125"/>
        <end position="224"/>
    </location>
</feature>
<dbReference type="SMART" id="SM00448">
    <property type="entry name" value="REC"/>
    <property type="match status" value="1"/>
</dbReference>
<dbReference type="InterPro" id="IPR016032">
    <property type="entry name" value="Sig_transdc_resp-reg_C-effctor"/>
</dbReference>
<sequence>MPHVLVVEDDAGVREALLRALADKGYATSSSGAGLPGLAELTTGSPDLVLLDLGLPDADGQEVLRMLRAISQVPVIVVTARDEEQQLVQALDGGADDYLVKPFGPGQLDARIRAVLRRSTAGHRPPVLRVSGLVVDTAARIARLDGIELDLAPREFDLLRYLAEHVDEVVTRRQLLIEVWQLAYGGAEKTVDVHLSWLRRKLGETAAEPRYLHTIRGVGVRLTTPRAD</sequence>
<dbReference type="InterPro" id="IPR011006">
    <property type="entry name" value="CheY-like_superfamily"/>
</dbReference>
<evidence type="ECO:0000256" key="6">
    <source>
        <dbReference type="PROSITE-ProRule" id="PRU01091"/>
    </source>
</evidence>
<protein>
    <submittedName>
        <fullName evidence="9">Response regulator transcription factor</fullName>
    </submittedName>
</protein>
<dbReference type="PROSITE" id="PS50110">
    <property type="entry name" value="RESPONSE_REGULATORY"/>
    <property type="match status" value="1"/>
</dbReference>
<dbReference type="EMBL" id="JBHLTC010000001">
    <property type="protein sequence ID" value="MFC0622536.1"/>
    <property type="molecule type" value="Genomic_DNA"/>
</dbReference>
<dbReference type="InterPro" id="IPR001867">
    <property type="entry name" value="OmpR/PhoB-type_DNA-bd"/>
</dbReference>
<evidence type="ECO:0000256" key="3">
    <source>
        <dbReference type="ARBA" id="ARBA00023125"/>
    </source>
</evidence>
<dbReference type="Gene3D" id="6.10.250.690">
    <property type="match status" value="1"/>
</dbReference>
<proteinExistence type="predicted"/>
<dbReference type="PANTHER" id="PTHR48111">
    <property type="entry name" value="REGULATOR OF RPOS"/>
    <property type="match status" value="1"/>
</dbReference>
<dbReference type="PANTHER" id="PTHR48111:SF4">
    <property type="entry name" value="DNA-BINDING DUAL TRANSCRIPTIONAL REGULATOR OMPR"/>
    <property type="match status" value="1"/>
</dbReference>
<keyword evidence="2" id="KW-0805">Transcription regulation</keyword>
<evidence type="ECO:0000256" key="5">
    <source>
        <dbReference type="PROSITE-ProRule" id="PRU00169"/>
    </source>
</evidence>
<evidence type="ECO:0000259" key="7">
    <source>
        <dbReference type="PROSITE" id="PS50110"/>
    </source>
</evidence>
<feature type="DNA-binding region" description="OmpR/PhoB-type" evidence="6">
    <location>
        <begin position="125"/>
        <end position="224"/>
    </location>
</feature>
<evidence type="ECO:0000313" key="10">
    <source>
        <dbReference type="Proteomes" id="UP001589890"/>
    </source>
</evidence>
<dbReference type="Pfam" id="PF00486">
    <property type="entry name" value="Trans_reg_C"/>
    <property type="match status" value="1"/>
</dbReference>
<dbReference type="InterPro" id="IPR036388">
    <property type="entry name" value="WH-like_DNA-bd_sf"/>
</dbReference>
<dbReference type="SUPFAM" id="SSF46894">
    <property type="entry name" value="C-terminal effector domain of the bipartite response regulators"/>
    <property type="match status" value="1"/>
</dbReference>
<evidence type="ECO:0000256" key="4">
    <source>
        <dbReference type="ARBA" id="ARBA00023163"/>
    </source>
</evidence>
<feature type="modified residue" description="4-aspartylphosphate" evidence="5">
    <location>
        <position position="52"/>
    </location>
</feature>
<name>A0ABV6QEV7_9ACTN</name>
<gene>
    <name evidence="9" type="ORF">ACFFGN_00570</name>
</gene>
<keyword evidence="3 6" id="KW-0238">DNA-binding</keyword>
<evidence type="ECO:0000256" key="1">
    <source>
        <dbReference type="ARBA" id="ARBA00022553"/>
    </source>
</evidence>
<dbReference type="Gene3D" id="1.10.10.10">
    <property type="entry name" value="Winged helix-like DNA-binding domain superfamily/Winged helix DNA-binding domain"/>
    <property type="match status" value="1"/>
</dbReference>
<feature type="domain" description="Response regulatory" evidence="7">
    <location>
        <begin position="3"/>
        <end position="116"/>
    </location>
</feature>
<evidence type="ECO:0000313" key="9">
    <source>
        <dbReference type="EMBL" id="MFC0622536.1"/>
    </source>
</evidence>
<dbReference type="RefSeq" id="WP_380043214.1">
    <property type="nucleotide sequence ID" value="NZ_JBHLTC010000001.1"/>
</dbReference>